<organism evidence="1 2">
    <name type="scientific">Sphingobacterium nematocida</name>
    <dbReference type="NCBI Taxonomy" id="1513896"/>
    <lineage>
        <taxon>Bacteria</taxon>
        <taxon>Pseudomonadati</taxon>
        <taxon>Bacteroidota</taxon>
        <taxon>Sphingobacteriia</taxon>
        <taxon>Sphingobacteriales</taxon>
        <taxon>Sphingobacteriaceae</taxon>
        <taxon>Sphingobacterium</taxon>
    </lineage>
</organism>
<evidence type="ECO:0000313" key="2">
    <source>
        <dbReference type="Proteomes" id="UP000190150"/>
    </source>
</evidence>
<dbReference type="STRING" id="1513896.SAMN05660841_04083"/>
<reference evidence="2" key="1">
    <citation type="submission" date="2017-02" db="EMBL/GenBank/DDBJ databases">
        <authorList>
            <person name="Varghese N."/>
            <person name="Submissions S."/>
        </authorList>
    </citation>
    <scope>NUCLEOTIDE SEQUENCE [LARGE SCALE GENOMIC DNA]</scope>
    <source>
        <strain evidence="2">DSM 24091</strain>
    </source>
</reference>
<dbReference type="Proteomes" id="UP000190150">
    <property type="component" value="Unassembled WGS sequence"/>
</dbReference>
<keyword evidence="2" id="KW-1185">Reference proteome</keyword>
<dbReference type="OrthoDB" id="9815222at2"/>
<sequence>MKITHIVLIIIDTERNTIELLIREFVNFKAHALLNKPSTSKTIAVTTNSVNLAKNIRSGIEAILFNEVVGQGNSSVAYSLGALPKVVEILNVFQANIKEVEVIKDLNSLLLFEDGKLENLKAATSFYKNFEIVTNQIDTLIKDGALFDKRRKSEIISIIYDRNLKILDELSLAWIYNRDNNIVINYSEIVKWKVNGSYPECRQLVEMRYFL</sequence>
<dbReference type="RefSeq" id="WP_079645722.1">
    <property type="nucleotide sequence ID" value="NZ_FUZF01000026.1"/>
</dbReference>
<evidence type="ECO:0000313" key="1">
    <source>
        <dbReference type="EMBL" id="SKC08011.1"/>
    </source>
</evidence>
<name>A0A1T5GHZ0_9SPHI</name>
<gene>
    <name evidence="1" type="ORF">SAMN05660841_04083</name>
</gene>
<accession>A0A1T5GHZ0</accession>
<dbReference type="AlphaFoldDB" id="A0A1T5GHZ0"/>
<dbReference type="EMBL" id="FUZF01000026">
    <property type="protein sequence ID" value="SKC08011.1"/>
    <property type="molecule type" value="Genomic_DNA"/>
</dbReference>
<protein>
    <submittedName>
        <fullName evidence="1">Uncharacterized protein</fullName>
    </submittedName>
</protein>
<proteinExistence type="predicted"/>